<feature type="binding site" evidence="1">
    <location>
        <position position="47"/>
    </location>
    <ligand>
        <name>substrate</name>
    </ligand>
</feature>
<reference evidence="4" key="1">
    <citation type="journal article" date="2021" name="Environ. Microbiol.">
        <title>Genomic characterization of three novel Desulfobacterota classes expand the metabolic and phylogenetic diversity of the phylum.</title>
        <authorList>
            <person name="Murphy C.L."/>
            <person name="Biggerstaff J."/>
            <person name="Eichhorn A."/>
            <person name="Ewing E."/>
            <person name="Shahan R."/>
            <person name="Soriano D."/>
            <person name="Stewart S."/>
            <person name="VanMol K."/>
            <person name="Walker R."/>
            <person name="Walters P."/>
            <person name="Elshahed M.S."/>
            <person name="Youssef N.H."/>
        </authorList>
    </citation>
    <scope>NUCLEOTIDE SEQUENCE</scope>
    <source>
        <strain evidence="4">Zod_Metabat.24</strain>
    </source>
</reference>
<dbReference type="InterPro" id="IPR027417">
    <property type="entry name" value="P-loop_NTPase"/>
</dbReference>
<accession>A0A9D8PQR3</accession>
<reference evidence="4" key="2">
    <citation type="submission" date="2021-01" db="EMBL/GenBank/DDBJ databases">
        <authorList>
            <person name="Hahn C.R."/>
            <person name="Youssef N.H."/>
            <person name="Elshahed M."/>
        </authorList>
    </citation>
    <scope>NUCLEOTIDE SEQUENCE</scope>
    <source>
        <strain evidence="4">Zod_Metabat.24</strain>
    </source>
</reference>
<feature type="binding site" evidence="1">
    <location>
        <position position="85"/>
    </location>
    <ligand>
        <name>substrate</name>
    </ligand>
</feature>
<keyword evidence="4" id="KW-0418">Kinase</keyword>
<keyword evidence="4" id="KW-0808">Transferase</keyword>
<keyword evidence="2" id="KW-0067">ATP-binding</keyword>
<feature type="binding site" evidence="2">
    <location>
        <begin position="137"/>
        <end position="141"/>
    </location>
    <ligand>
        <name>ATP</name>
        <dbReference type="ChEBI" id="CHEBI:30616"/>
    </ligand>
</feature>
<organism evidence="4 5">
    <name type="scientific">Candidatus Zymogenus saltonus</name>
    <dbReference type="NCBI Taxonomy" id="2844893"/>
    <lineage>
        <taxon>Bacteria</taxon>
        <taxon>Deltaproteobacteria</taxon>
        <taxon>Candidatus Zymogenia</taxon>
        <taxon>Candidatus Zymogeniales</taxon>
        <taxon>Candidatus Zymogenaceae</taxon>
        <taxon>Candidatus Zymogenus</taxon>
    </lineage>
</organism>
<evidence type="ECO:0000313" key="4">
    <source>
        <dbReference type="EMBL" id="MBN1573695.1"/>
    </source>
</evidence>
<sequence>MHKARYIALEGPIGVGKTSLAALLANEFSARTLFENAEENPFLKDFYRDRRKNGFKTQLFFLLSRYQQQLELAQSDLFNRITVSDYIFAKDRIFAHINLDEHEIALYEELYRILDPKVPNPDLVIYLQADLDVILRRIRRRGYSYERGVDPEYLERVISAYNEFFFNYSETPLLVISTNKVDFVANEGDFRELVKEVKKFRSGTQYFVPLGSKP</sequence>
<name>A0A9D8PQR3_9DELT</name>
<feature type="domain" description="Deoxynucleoside kinase" evidence="3">
    <location>
        <begin position="7"/>
        <end position="200"/>
    </location>
</feature>
<dbReference type="InterPro" id="IPR050566">
    <property type="entry name" value="Deoxyribonucleoside_kinase"/>
</dbReference>
<feature type="binding site" evidence="2">
    <location>
        <begin position="11"/>
        <end position="19"/>
    </location>
    <ligand>
        <name>ATP</name>
        <dbReference type="ChEBI" id="CHEBI:30616"/>
    </ligand>
</feature>
<protein>
    <submittedName>
        <fullName evidence="4">Deoxynucleoside kinase</fullName>
    </submittedName>
</protein>
<dbReference type="GO" id="GO:0019136">
    <property type="term" value="F:deoxynucleoside kinase activity"/>
    <property type="evidence" value="ECO:0007669"/>
    <property type="project" value="InterPro"/>
</dbReference>
<dbReference type="AlphaFoldDB" id="A0A9D8PQR3"/>
<dbReference type="PIRSF" id="PIRSF000705">
    <property type="entry name" value="DNK"/>
    <property type="match status" value="1"/>
</dbReference>
<dbReference type="PANTHER" id="PTHR10513">
    <property type="entry name" value="DEOXYNUCLEOSIDE KINASE"/>
    <property type="match status" value="1"/>
</dbReference>
<comment type="caution">
    <text evidence="4">The sequence shown here is derived from an EMBL/GenBank/DDBJ whole genome shotgun (WGS) entry which is preliminary data.</text>
</comment>
<proteinExistence type="predicted"/>
<dbReference type="SUPFAM" id="SSF52540">
    <property type="entry name" value="P-loop containing nucleoside triphosphate hydrolases"/>
    <property type="match status" value="1"/>
</dbReference>
<feature type="binding site" evidence="1">
    <location>
        <position position="58"/>
    </location>
    <ligand>
        <name>substrate</name>
    </ligand>
</feature>
<keyword evidence="2" id="KW-0547">Nucleotide-binding</keyword>
<dbReference type="GO" id="GO:0005524">
    <property type="term" value="F:ATP binding"/>
    <property type="evidence" value="ECO:0007669"/>
    <property type="project" value="UniProtKB-KW"/>
</dbReference>
<dbReference type="InterPro" id="IPR002624">
    <property type="entry name" value="DCK/DGK"/>
</dbReference>
<feature type="binding site" evidence="1">
    <location>
        <position position="35"/>
    </location>
    <ligand>
        <name>substrate</name>
    </ligand>
</feature>
<dbReference type="Proteomes" id="UP000809273">
    <property type="component" value="Unassembled WGS sequence"/>
</dbReference>
<dbReference type="Pfam" id="PF01712">
    <property type="entry name" value="dNK"/>
    <property type="match status" value="1"/>
</dbReference>
<gene>
    <name evidence="4" type="ORF">JW984_10920</name>
</gene>
<dbReference type="GO" id="GO:0005737">
    <property type="term" value="C:cytoplasm"/>
    <property type="evidence" value="ECO:0007669"/>
    <property type="project" value="TreeGrafter"/>
</dbReference>
<evidence type="ECO:0000313" key="5">
    <source>
        <dbReference type="Proteomes" id="UP000809273"/>
    </source>
</evidence>
<evidence type="ECO:0000259" key="3">
    <source>
        <dbReference type="Pfam" id="PF01712"/>
    </source>
</evidence>
<dbReference type="Gene3D" id="3.40.50.300">
    <property type="entry name" value="P-loop containing nucleotide triphosphate hydrolases"/>
    <property type="match status" value="1"/>
</dbReference>
<dbReference type="CDD" id="cd01673">
    <property type="entry name" value="dNK"/>
    <property type="match status" value="1"/>
</dbReference>
<evidence type="ECO:0000256" key="1">
    <source>
        <dbReference type="PIRSR" id="PIRSR000705-2"/>
    </source>
</evidence>
<dbReference type="PANTHER" id="PTHR10513:SF46">
    <property type="entry name" value="DEOXYGUANOSINE KINASE"/>
    <property type="match status" value="1"/>
</dbReference>
<evidence type="ECO:0000256" key="2">
    <source>
        <dbReference type="PIRSR" id="PIRSR000705-3"/>
    </source>
</evidence>
<feature type="binding site" evidence="1">
    <location>
        <position position="80"/>
    </location>
    <ligand>
        <name>substrate</name>
    </ligand>
</feature>
<dbReference type="InterPro" id="IPR031314">
    <property type="entry name" value="DNK_dom"/>
</dbReference>
<feature type="binding site" evidence="1">
    <location>
        <position position="146"/>
    </location>
    <ligand>
        <name>substrate</name>
    </ligand>
</feature>
<dbReference type="EMBL" id="JAFGIX010000054">
    <property type="protein sequence ID" value="MBN1573695.1"/>
    <property type="molecule type" value="Genomic_DNA"/>
</dbReference>